<evidence type="ECO:0000256" key="4">
    <source>
        <dbReference type="ARBA" id="ARBA00022454"/>
    </source>
</evidence>
<comment type="subcellular location">
    <subcellularLocation>
        <location evidence="2">Chromosome</location>
    </subcellularLocation>
    <subcellularLocation>
        <location evidence="1">Nucleus</location>
    </subcellularLocation>
</comment>
<dbReference type="InterPro" id="IPR032682">
    <property type="entry name" value="Cnd1_C"/>
</dbReference>
<dbReference type="Pfam" id="PF12717">
    <property type="entry name" value="Cnd1"/>
    <property type="match status" value="1"/>
</dbReference>
<keyword evidence="5" id="KW-0132">Cell division</keyword>
<keyword evidence="4" id="KW-0158">Chromosome</keyword>
<accession>A0ABR2YHQ8</accession>
<comment type="similarity">
    <text evidence="3">Belongs to the CND1 (condensin subunit 1) family.</text>
</comment>
<evidence type="ECO:0000313" key="13">
    <source>
        <dbReference type="EMBL" id="KAK9905621.1"/>
    </source>
</evidence>
<name>A0ABR2YHQ8_9CHLO</name>
<evidence type="ECO:0000256" key="3">
    <source>
        <dbReference type="ARBA" id="ARBA00009606"/>
    </source>
</evidence>
<reference evidence="13 14" key="1">
    <citation type="journal article" date="2024" name="Nat. Commun.">
        <title>Phylogenomics reveals the evolutionary origins of lichenization in chlorophyte algae.</title>
        <authorList>
            <person name="Puginier C."/>
            <person name="Libourel C."/>
            <person name="Otte J."/>
            <person name="Skaloud P."/>
            <person name="Haon M."/>
            <person name="Grisel S."/>
            <person name="Petersen M."/>
            <person name="Berrin J.G."/>
            <person name="Delaux P.M."/>
            <person name="Dal Grande F."/>
            <person name="Keller J."/>
        </authorList>
    </citation>
    <scope>NUCLEOTIDE SEQUENCE [LARGE SCALE GENOMIC DNA]</scope>
    <source>
        <strain evidence="13 14">SAG 216-7</strain>
    </source>
</reference>
<evidence type="ECO:0000259" key="12">
    <source>
        <dbReference type="Pfam" id="PF12922"/>
    </source>
</evidence>
<feature type="domain" description="Condensin complex subunit 1 C-terminal" evidence="11">
    <location>
        <begin position="1046"/>
        <end position="1207"/>
    </location>
</feature>
<evidence type="ECO:0008006" key="15">
    <source>
        <dbReference type="Google" id="ProtNLM"/>
    </source>
</evidence>
<evidence type="ECO:0000256" key="7">
    <source>
        <dbReference type="ARBA" id="ARBA00023067"/>
    </source>
</evidence>
<feature type="compositionally biased region" description="Acidic residues" evidence="10">
    <location>
        <begin position="542"/>
        <end position="555"/>
    </location>
</feature>
<dbReference type="Gene3D" id="1.25.10.10">
    <property type="entry name" value="Leucine-rich Repeat Variant"/>
    <property type="match status" value="2"/>
</dbReference>
<dbReference type="PIRSF" id="PIRSF017127">
    <property type="entry name" value="Condensin_D2"/>
    <property type="match status" value="1"/>
</dbReference>
<dbReference type="InterPro" id="IPR024324">
    <property type="entry name" value="Condensin_cplx_su1_N"/>
</dbReference>
<dbReference type="EMBL" id="JALJOT010000011">
    <property type="protein sequence ID" value="KAK9905621.1"/>
    <property type="molecule type" value="Genomic_DNA"/>
</dbReference>
<dbReference type="Proteomes" id="UP001491310">
    <property type="component" value="Unassembled WGS sequence"/>
</dbReference>
<keyword evidence="8" id="KW-0539">Nucleus</keyword>
<gene>
    <name evidence="13" type="ORF">WJX75_003236</name>
</gene>
<feature type="compositionally biased region" description="Low complexity" evidence="10">
    <location>
        <begin position="1435"/>
        <end position="1448"/>
    </location>
</feature>
<evidence type="ECO:0000256" key="1">
    <source>
        <dbReference type="ARBA" id="ARBA00004123"/>
    </source>
</evidence>
<evidence type="ECO:0000313" key="14">
    <source>
        <dbReference type="Proteomes" id="UP001491310"/>
    </source>
</evidence>
<feature type="compositionally biased region" description="Basic and acidic residues" evidence="10">
    <location>
        <begin position="485"/>
        <end position="508"/>
    </location>
</feature>
<dbReference type="PANTHER" id="PTHR14222">
    <property type="entry name" value="CONDENSIN"/>
    <property type="match status" value="1"/>
</dbReference>
<proteinExistence type="inferred from homology"/>
<feature type="compositionally biased region" description="Acidic residues" evidence="10">
    <location>
        <begin position="512"/>
        <end position="524"/>
    </location>
</feature>
<dbReference type="PANTHER" id="PTHR14222:SF2">
    <property type="entry name" value="CONDENSIN COMPLEX SUBUNIT 1"/>
    <property type="match status" value="1"/>
</dbReference>
<keyword evidence="9" id="KW-0131">Cell cycle</keyword>
<feature type="compositionally biased region" description="Low complexity" evidence="10">
    <location>
        <begin position="1545"/>
        <end position="1564"/>
    </location>
</feature>
<comment type="caution">
    <text evidence="13">The sequence shown here is derived from an EMBL/GenBank/DDBJ whole genome shotgun (WGS) entry which is preliminary data.</text>
</comment>
<protein>
    <recommendedName>
        <fullName evidence="15">Condensin complex subunit 1</fullName>
    </recommendedName>
</protein>
<dbReference type="Pfam" id="PF12922">
    <property type="entry name" value="Cnd1_N"/>
    <property type="match status" value="1"/>
</dbReference>
<dbReference type="InterPro" id="IPR016024">
    <property type="entry name" value="ARM-type_fold"/>
</dbReference>
<organism evidence="13 14">
    <name type="scientific">Coccomyxa subellipsoidea</name>
    <dbReference type="NCBI Taxonomy" id="248742"/>
    <lineage>
        <taxon>Eukaryota</taxon>
        <taxon>Viridiplantae</taxon>
        <taxon>Chlorophyta</taxon>
        <taxon>core chlorophytes</taxon>
        <taxon>Trebouxiophyceae</taxon>
        <taxon>Trebouxiophyceae incertae sedis</taxon>
        <taxon>Coccomyxaceae</taxon>
        <taxon>Coccomyxa</taxon>
    </lineage>
</organism>
<dbReference type="InterPro" id="IPR026971">
    <property type="entry name" value="CND1/NCAPD3"/>
</dbReference>
<evidence type="ECO:0000256" key="2">
    <source>
        <dbReference type="ARBA" id="ARBA00004286"/>
    </source>
</evidence>
<sequence>MAAEFSIPAKPEDLADEYCVLDVKISRLTAVESLAADAVEEFAEGALYDICNQDALCIVEQDTLDKIYSLARGFTHLSSIARKRLVDGLCSNLSVLGLSIGALVSVQEPDDAAEHEAAATSHRSALTAYVFLLAWLLKLAEDEAKAAASTSDAKAGGKGRGRKKAASATHAMLQWDWDEQRDKIARALAVISGMDLWKLFRPRAPDERLLQTWTQSAQLLLESAGAMKSKTAKDGAFAVLSTCALKYGHLEAVAGAAVAALARNEHMAVALAELAEYSQAKYDDARLGVEMLAEVAAVSPQEYERQQKDDLASSGGVRNTAKFVEALADKCPQLVAVNVSMLIGHLGGKAYSLRSSIVTALGHLVHKAFKQGPGEDADAQGARARLRSKHTLLATLLERVRDGNAFTRARTLQTWAHLAEVACIPLGHWVTVTDLAVGRLEDKSSIVRRAALQLLTALLLYNPFGAQLPEACFAASLAEYKTKLQELDPQPEKPPEDAEFKEAGKEAAEEAAPMEEDAAPDGEAEAGMADEAAEPAPAQAEAEVDGPPEGEDPTEEPAVPQMRLADAQNVDPVGRNVTQMRALVASLEAALAYVRTLAGAVPVLTQLLASSTVSDVHDAIGLLISYSKFGIDGAQAALRKMLPLVFSLDQAIKDAVINAVEELYISNRPPQEAAQSLINLTHGSNLGELSALEEVVAHLIRHQPQPLLKPITLRALWWLCERAHRAACAPPNAEAPEEGAAAAGRDNVQEVRGALLLISMAAAVQPDMVADNLDTLLQVGFSQRRSDPMSARSACVALRHLAASSQRPAEARLRPAYAALAGAIVGPGLATAPDDGWYTVAEAAVTAVYSLHPQPAAVCEAALRRLAAGALSPVGAADKEGGEFISAKALSHFFFVLGQVALQHLVYVEQTAKQIRREVAAKEKAMAEARSERLAAGEAPSQESQAEDDIAEQLGVGGAAEDAELDRLKDCAEADILARANLVGRFAPLVAEFCVRRNLRTAHAALRASALLALTKLMCLDAGFCDKNLQLIFTLLQNREIEAAERSNLIIALGDLTFRFPNLLEPWTAHIYQPLSDPDAGMRRNCLMVLSHLILNDMMKVKGHIARLALCLQDDDPRVAGLAQVFFHELSQKANKGTNPIYNLLPDILSSLSAEPGLPAAHFQAIMKTLLGYIGKEKHADSLVEKLMLRFEAATDAAQWRNLAFCLTQLNFTEKGLRKMMEMAKSYRQSLACNEVLDTFKAIFAKARKLTKQTPELKADLEAFEAKLDADAAEVSAEDAAAAAARSAAAGPGVAEEPGEAAQEAAKAASKEVVAAAAEAAATPTAEEEGGIEEDESAAPQDAAGALLGSAAEEPLTQAPDEGAVSELGDVLASLALDKEAGSGPPAEGGGESIPPEQPAVVSNDADAAAAVSDELARLALAQPAVAAGSPIADSAAPAVQPAKAAGAELPGREDASGGAPLQEPSAVPAGRQRPARPSRQSAAQDTAAAPVVGPAGRRRSGRLSAAADQENRSSADSSGPAAEDSGNAVVKAERRSFGAAVQQASPHATAAEPAKAAAKRVAAMRQFWEATAQKEGRPRAGAQGLPHKNRGQGSQPVVSSVQDWSDDD</sequence>
<feature type="region of interest" description="Disordered" evidence="10">
    <location>
        <begin position="1435"/>
        <end position="1609"/>
    </location>
</feature>
<keyword evidence="7" id="KW-0226">DNA condensation</keyword>
<evidence type="ECO:0000259" key="11">
    <source>
        <dbReference type="Pfam" id="PF12717"/>
    </source>
</evidence>
<dbReference type="SUPFAM" id="SSF48371">
    <property type="entry name" value="ARM repeat"/>
    <property type="match status" value="1"/>
</dbReference>
<evidence type="ECO:0000256" key="10">
    <source>
        <dbReference type="SAM" id="MobiDB-lite"/>
    </source>
</evidence>
<feature type="compositionally biased region" description="Low complexity" evidence="10">
    <location>
        <begin position="1595"/>
        <end position="1609"/>
    </location>
</feature>
<evidence type="ECO:0000256" key="8">
    <source>
        <dbReference type="ARBA" id="ARBA00023242"/>
    </source>
</evidence>
<feature type="region of interest" description="Disordered" evidence="10">
    <location>
        <begin position="1379"/>
        <end position="1407"/>
    </location>
</feature>
<evidence type="ECO:0000256" key="6">
    <source>
        <dbReference type="ARBA" id="ARBA00022776"/>
    </source>
</evidence>
<evidence type="ECO:0000256" key="5">
    <source>
        <dbReference type="ARBA" id="ARBA00022618"/>
    </source>
</evidence>
<dbReference type="InterPro" id="IPR011989">
    <property type="entry name" value="ARM-like"/>
</dbReference>
<feature type="region of interest" description="Disordered" evidence="10">
    <location>
        <begin position="1318"/>
        <end position="1341"/>
    </location>
</feature>
<feature type="compositionally biased region" description="Low complexity" evidence="10">
    <location>
        <begin position="525"/>
        <end position="541"/>
    </location>
</feature>
<feature type="compositionally biased region" description="Acidic residues" evidence="10">
    <location>
        <begin position="1326"/>
        <end position="1337"/>
    </location>
</feature>
<evidence type="ECO:0000256" key="9">
    <source>
        <dbReference type="ARBA" id="ARBA00023306"/>
    </source>
</evidence>
<keyword evidence="14" id="KW-1185">Reference proteome</keyword>
<feature type="region of interest" description="Disordered" evidence="10">
    <location>
        <begin position="485"/>
        <end position="560"/>
    </location>
</feature>
<feature type="domain" description="Condensin complex subunit 1 N-terminal" evidence="12">
    <location>
        <begin position="81"/>
        <end position="252"/>
    </location>
</feature>
<dbReference type="InterPro" id="IPR007673">
    <property type="entry name" value="Condensin_cplx_su1"/>
</dbReference>
<keyword evidence="6" id="KW-0498">Mitosis</keyword>